<dbReference type="InterPro" id="IPR016024">
    <property type="entry name" value="ARM-type_fold"/>
</dbReference>
<dbReference type="InterPro" id="IPR051345">
    <property type="entry name" value="Importin_beta-like_NTR"/>
</dbReference>
<dbReference type="GO" id="GO:0006606">
    <property type="term" value="P:protein import into nucleus"/>
    <property type="evidence" value="ECO:0007669"/>
    <property type="project" value="TreeGrafter"/>
</dbReference>
<accession>A0A1V9Y0Q5</accession>
<dbReference type="InterPro" id="IPR011989">
    <property type="entry name" value="ARM-like"/>
</dbReference>
<dbReference type="InterPro" id="IPR040520">
    <property type="entry name" value="Importin_rep_3"/>
</dbReference>
<evidence type="ECO:0000256" key="2">
    <source>
        <dbReference type="ARBA" id="ARBA00007991"/>
    </source>
</evidence>
<evidence type="ECO:0000256" key="1">
    <source>
        <dbReference type="ARBA" id="ARBA00004123"/>
    </source>
</evidence>
<dbReference type="GO" id="GO:0005737">
    <property type="term" value="C:cytoplasm"/>
    <property type="evidence" value="ECO:0007669"/>
    <property type="project" value="TreeGrafter"/>
</dbReference>
<evidence type="ECO:0000256" key="4">
    <source>
        <dbReference type="ARBA" id="ARBA00023242"/>
    </source>
</evidence>
<dbReference type="Pfam" id="PF18806">
    <property type="entry name" value="Importin_rep_3"/>
    <property type="match status" value="1"/>
</dbReference>
<dbReference type="AlphaFoldDB" id="A0A1V9Y0Q5"/>
<comment type="caution">
    <text evidence="5">The sequence shown here is derived from an EMBL/GenBank/DDBJ whole genome shotgun (WGS) entry which is preliminary data.</text>
</comment>
<comment type="subcellular location">
    <subcellularLocation>
        <location evidence="1">Nucleus</location>
    </subcellularLocation>
</comment>
<organism evidence="5 6">
    <name type="scientific">Tropilaelaps mercedesae</name>
    <dbReference type="NCBI Taxonomy" id="418985"/>
    <lineage>
        <taxon>Eukaryota</taxon>
        <taxon>Metazoa</taxon>
        <taxon>Ecdysozoa</taxon>
        <taxon>Arthropoda</taxon>
        <taxon>Chelicerata</taxon>
        <taxon>Arachnida</taxon>
        <taxon>Acari</taxon>
        <taxon>Parasitiformes</taxon>
        <taxon>Mesostigmata</taxon>
        <taxon>Gamasina</taxon>
        <taxon>Dermanyssoidea</taxon>
        <taxon>Laelapidae</taxon>
        <taxon>Tropilaelaps</taxon>
    </lineage>
</organism>
<comment type="similarity">
    <text evidence="2">Belongs to the importin beta family.</text>
</comment>
<keyword evidence="6" id="KW-1185">Reference proteome</keyword>
<dbReference type="PANTHER" id="PTHR12363:SF33">
    <property type="entry name" value="IMPORTIN-13"/>
    <property type="match status" value="1"/>
</dbReference>
<protein>
    <submittedName>
        <fullName evidence="5">Importin-13-like</fullName>
    </submittedName>
</protein>
<keyword evidence="3" id="KW-0813">Transport</keyword>
<dbReference type="InParanoid" id="A0A1V9Y0Q5"/>
<dbReference type="Proteomes" id="UP000192247">
    <property type="component" value="Unassembled WGS sequence"/>
</dbReference>
<dbReference type="Gene3D" id="1.25.10.10">
    <property type="entry name" value="Leucine-rich Repeat Variant"/>
    <property type="match status" value="1"/>
</dbReference>
<evidence type="ECO:0000256" key="3">
    <source>
        <dbReference type="ARBA" id="ARBA00022448"/>
    </source>
</evidence>
<dbReference type="EMBL" id="MNPL01001273">
    <property type="protein sequence ID" value="OQR79301.1"/>
    <property type="molecule type" value="Genomic_DNA"/>
</dbReference>
<proteinExistence type="inferred from homology"/>
<reference evidence="5 6" key="1">
    <citation type="journal article" date="2017" name="Gigascience">
        <title>Draft genome of the honey bee ectoparasitic mite, Tropilaelaps mercedesae, is shaped by the parasitic life history.</title>
        <authorList>
            <person name="Dong X."/>
            <person name="Armstrong S.D."/>
            <person name="Xia D."/>
            <person name="Makepeace B.L."/>
            <person name="Darby A.C."/>
            <person name="Kadowaki T."/>
        </authorList>
    </citation>
    <scope>NUCLEOTIDE SEQUENCE [LARGE SCALE GENOMIC DNA]</scope>
    <source>
        <strain evidence="5">Wuxi-XJTLU</strain>
    </source>
</reference>
<evidence type="ECO:0000313" key="5">
    <source>
        <dbReference type="EMBL" id="OQR79301.1"/>
    </source>
</evidence>
<gene>
    <name evidence="5" type="ORF">BIW11_05833</name>
</gene>
<dbReference type="GO" id="GO:0005634">
    <property type="term" value="C:nucleus"/>
    <property type="evidence" value="ECO:0007669"/>
    <property type="project" value="UniProtKB-SubCell"/>
</dbReference>
<sequence>MDVNLQMVEAAIDKLFDPLAGQIASQEANRFLYELQESPHAWTVSWELLALNKDLKCHTVGASMVHSRICRGLRQLRPEQLSALRERLVSSIIAHANGPSPTNQQIAIRLTLALAALAARTLQVFWQSSVTDMIENFRDSQPVLLFEFLARLPEETAQLEKPEKYGAILGTSGTSVLLLCQSALASPMASLRMTAMRAITHWVPLTSADKLPVNLCIALLDHIVDEHELACDAILSFLQHPDGPHYPKMMADLLEQVATRCGPVVDAKRACGDHETLFSLYSLLAGIGEIHTNLILENLLPDSTRRPGIELLLKILLDCVGTSGQYPSEETLSRIPITFWHILLDELGRVEPNTQMAKLTLQLQPVYEQLVKLLLRKCQLSDPGTMDSDEKEDLRCYRQDIADCYMSIATMLSSPVFYFFISALETAVTEYSETKNSKLIEACLFALNAIGDMADSEEDAPVVDAVLALLPRVPPAGDEVLSQVMTAVGIFAEKTSGENIGPLVHLLLRGLQQAGTSAAASMALKDLARAHGDRLAPAANDILQAIAVVLHPHSPLPLKHRDRVRLVAIVGHVVSALSSTEQALMSLSALMAPFVQQLNEMTNSPEEATKENLDLLRSMFSSLTFCQEGDAALQSSRPGQVLVEQLLPLFKLIAVKYSSCDPEVVSNLAECIRKAVPVLEVEPHCVILSELLSMCGALLMQHPNASVINATTFILAHTKPNQTDPLCNQFKSICDICFAYFSRDLHGCTDTVESFYKLHGTLLKKRLRYYDPAVFSLDDLVQLCKFATLATTLPEQFTYRAAISFLTQFVNASERSPFIKEALEACVENIIAQLIQNMNNGGISRNLIESEADVFLALNKVVLPLFTTALQRFVSAPMEHPSAESRQNFARQILRERSNKRILSKVVMDFTLEWRNLSGEYGRVTSNLHL</sequence>
<dbReference type="OrthoDB" id="2016913at2759"/>
<name>A0A1V9Y0Q5_9ACAR</name>
<dbReference type="PANTHER" id="PTHR12363">
    <property type="entry name" value="TRANSPORTIN 3 AND IMPORTIN 13"/>
    <property type="match status" value="1"/>
</dbReference>
<evidence type="ECO:0000313" key="6">
    <source>
        <dbReference type="Proteomes" id="UP000192247"/>
    </source>
</evidence>
<dbReference type="STRING" id="418985.A0A1V9Y0Q5"/>
<dbReference type="SUPFAM" id="SSF48371">
    <property type="entry name" value="ARM repeat"/>
    <property type="match status" value="1"/>
</dbReference>
<dbReference type="FunCoup" id="A0A1V9Y0Q5">
    <property type="interactions" value="950"/>
</dbReference>
<keyword evidence="4" id="KW-0539">Nucleus</keyword>